<sequence length="75" mass="8812">MSGGGTSSKIQDTTGWNISSSDSDKYAIKDNEFKVVVEWDNQKETFIMTYNDEKTSKAQRLDREEARRYFYEQQK</sequence>
<name>A0A9X4AFY3_9BACI</name>
<feature type="region of interest" description="Disordered" evidence="1">
    <location>
        <begin position="1"/>
        <end position="21"/>
    </location>
</feature>
<reference evidence="2" key="1">
    <citation type="submission" date="2022-06" db="EMBL/GenBank/DDBJ databases">
        <title>Aquibacillus sp. a new bacterium isolated from soil saline samples.</title>
        <authorList>
            <person name="Galisteo C."/>
            <person name="De La Haba R."/>
            <person name="Sanchez-Porro C."/>
            <person name="Ventosa A."/>
        </authorList>
    </citation>
    <scope>NUCLEOTIDE SEQUENCE</scope>
    <source>
        <strain evidence="2">3ASR75-54</strain>
    </source>
</reference>
<comment type="caution">
    <text evidence="2">The sequence shown here is derived from an EMBL/GenBank/DDBJ whole genome shotgun (WGS) entry which is preliminary data.</text>
</comment>
<evidence type="ECO:0000313" key="2">
    <source>
        <dbReference type="EMBL" id="MDC3418391.1"/>
    </source>
</evidence>
<dbReference type="Proteomes" id="UP001145069">
    <property type="component" value="Unassembled WGS sequence"/>
</dbReference>
<dbReference type="AlphaFoldDB" id="A0A9X4AFY3"/>
<proteinExistence type="predicted"/>
<organism evidence="2 3">
    <name type="scientific">Aquibacillus salsiterrae</name>
    <dbReference type="NCBI Taxonomy" id="2950439"/>
    <lineage>
        <taxon>Bacteria</taxon>
        <taxon>Bacillati</taxon>
        <taxon>Bacillota</taxon>
        <taxon>Bacilli</taxon>
        <taxon>Bacillales</taxon>
        <taxon>Bacillaceae</taxon>
        <taxon>Aquibacillus</taxon>
    </lineage>
</organism>
<dbReference type="EMBL" id="JAMQKC010000026">
    <property type="protein sequence ID" value="MDC3418391.1"/>
    <property type="molecule type" value="Genomic_DNA"/>
</dbReference>
<evidence type="ECO:0000313" key="3">
    <source>
        <dbReference type="Proteomes" id="UP001145069"/>
    </source>
</evidence>
<gene>
    <name evidence="2" type="ORF">NC799_16030</name>
</gene>
<evidence type="ECO:0000256" key="1">
    <source>
        <dbReference type="SAM" id="MobiDB-lite"/>
    </source>
</evidence>
<accession>A0A9X4AFY3</accession>
<keyword evidence="3" id="KW-1185">Reference proteome</keyword>
<protein>
    <submittedName>
        <fullName evidence="2">Uncharacterized protein</fullName>
    </submittedName>
</protein>
<dbReference type="RefSeq" id="WP_272447453.1">
    <property type="nucleotide sequence ID" value="NZ_JAMQKC010000026.1"/>
</dbReference>
<feature type="compositionally biased region" description="Polar residues" evidence="1">
    <location>
        <begin position="7"/>
        <end position="21"/>
    </location>
</feature>